<sequence>MRWRLGLIPKVLAVSSFMLLLPVIGYQFIEEMESYLQQGQERTLLGTAQALATALHERPELFDRNAGFLEQVKQGRDLYAHTLTRPIQLDGFLNDWDEQRQHFLRYDGNDAVFVKSNQSAHGLSFEHMIGKYQGYLYAAFEVRDSNPVLRSRNSIRIDRNDLLLIALESPEGEFQRYAVSVTRDGWFNGYRVEGRLRDSHSLPVERRIEGQWLTTDKGYNIELRLPLSMLGSKLAFAIQDVVSADNPQVARIIGTANPHRADQIGSVLVPSPEIDRIIKGMQHSQARLWVVDRHQRVLARSGDIYQSDGVWAQNPQRQPKSDDFWSSVYQRWLEPRLDTWLTRPSQDFVDTLNDTTQLDSNDITKALQGLPQSSWRLTPDNKATILTATHPIYVDGQVMGAVVAEATTNGIRSLRNTAMQNLFKMLAWVILLGLVMLLFFAGGLSWRIRRLRNQTEAAIDDNGRVTTQLELSKRQDEIGDLSRSFSQVLERLAQHNQYLEQLASRLSHELRTPVAVVRSSLENLSSGLEPERQAKVIDRAQEGITRLNRILASMTEASRLEQSLQSMELEPIALNDLVEGYCQGYRMAYPNQNFELVLPKAKVMVQGQPEYLGQLLDKLIANACEFSEAGKPVVIELARLGDTAKLVVSNSGPLLPDTMSEELFSSMVSVRAKTGEADKPHLGLGLYIVQLISDYHKGRVSIANRKDGSGVEVSLLLPASA</sequence>
<dbReference type="RefSeq" id="WP_095506836.1">
    <property type="nucleotide sequence ID" value="NZ_BSNC01000012.1"/>
</dbReference>
<dbReference type="EC" id="2.7.13.3" evidence="3"/>
<dbReference type="SMART" id="SM00387">
    <property type="entry name" value="HATPase_c"/>
    <property type="match status" value="1"/>
</dbReference>
<evidence type="ECO:0000313" key="13">
    <source>
        <dbReference type="EMBL" id="GLP97914.1"/>
    </source>
</evidence>
<comment type="catalytic activity">
    <reaction evidence="1">
        <text>ATP + protein L-histidine = ADP + protein N-phospho-L-histidine.</text>
        <dbReference type="EC" id="2.7.13.3"/>
    </reaction>
</comment>
<keyword evidence="6 10" id="KW-0812">Transmembrane</keyword>
<keyword evidence="10" id="KW-0472">Membrane</keyword>
<accession>A0AA37W0I0</accession>
<evidence type="ECO:0000256" key="6">
    <source>
        <dbReference type="ARBA" id="ARBA00022692"/>
    </source>
</evidence>
<dbReference type="InterPro" id="IPR036097">
    <property type="entry name" value="HisK_dim/P_sf"/>
</dbReference>
<dbReference type="InterPro" id="IPR003661">
    <property type="entry name" value="HisK_dim/P_dom"/>
</dbReference>
<dbReference type="InterPro" id="IPR003660">
    <property type="entry name" value="HAMP_dom"/>
</dbReference>
<dbReference type="SMART" id="SM00388">
    <property type="entry name" value="HisKA"/>
    <property type="match status" value="1"/>
</dbReference>
<keyword evidence="5" id="KW-0808">Transferase</keyword>
<dbReference type="InterPro" id="IPR003594">
    <property type="entry name" value="HATPase_dom"/>
</dbReference>
<evidence type="ECO:0000256" key="7">
    <source>
        <dbReference type="ARBA" id="ARBA00022777"/>
    </source>
</evidence>
<evidence type="ECO:0000256" key="2">
    <source>
        <dbReference type="ARBA" id="ARBA00004370"/>
    </source>
</evidence>
<dbReference type="EMBL" id="BSNC01000012">
    <property type="protein sequence ID" value="GLP97914.1"/>
    <property type="molecule type" value="Genomic_DNA"/>
</dbReference>
<dbReference type="InterPro" id="IPR005467">
    <property type="entry name" value="His_kinase_dom"/>
</dbReference>
<feature type="domain" description="HAMP" evidence="12">
    <location>
        <begin position="442"/>
        <end position="497"/>
    </location>
</feature>
<dbReference type="AlphaFoldDB" id="A0AA37W0I0"/>
<dbReference type="NCBIfam" id="TIGR03785">
    <property type="entry name" value="marine_sort_HK"/>
    <property type="match status" value="1"/>
</dbReference>
<dbReference type="Pfam" id="PF00512">
    <property type="entry name" value="HisKA"/>
    <property type="match status" value="1"/>
</dbReference>
<name>A0AA37W0I0_9GAMM</name>
<evidence type="ECO:0000256" key="3">
    <source>
        <dbReference type="ARBA" id="ARBA00012438"/>
    </source>
</evidence>
<dbReference type="Proteomes" id="UP001161422">
    <property type="component" value="Unassembled WGS sequence"/>
</dbReference>
<dbReference type="CDD" id="cd00082">
    <property type="entry name" value="HisKA"/>
    <property type="match status" value="1"/>
</dbReference>
<dbReference type="PROSITE" id="PS50885">
    <property type="entry name" value="HAMP"/>
    <property type="match status" value="1"/>
</dbReference>
<dbReference type="SUPFAM" id="SSF49344">
    <property type="entry name" value="CBD9-like"/>
    <property type="match status" value="1"/>
</dbReference>
<reference evidence="13" key="1">
    <citation type="journal article" date="2014" name="Int. J. Syst. Evol. Microbiol.">
        <title>Complete genome sequence of Corynebacterium casei LMG S-19264T (=DSM 44701T), isolated from a smear-ripened cheese.</title>
        <authorList>
            <consortium name="US DOE Joint Genome Institute (JGI-PGF)"/>
            <person name="Walter F."/>
            <person name="Albersmeier A."/>
            <person name="Kalinowski J."/>
            <person name="Ruckert C."/>
        </authorList>
    </citation>
    <scope>NUCLEOTIDE SEQUENCE</scope>
    <source>
        <strain evidence="13">NBRC 101628</strain>
    </source>
</reference>
<keyword evidence="14" id="KW-1185">Reference proteome</keyword>
<evidence type="ECO:0000256" key="8">
    <source>
        <dbReference type="ARBA" id="ARBA00022989"/>
    </source>
</evidence>
<dbReference type="Gene3D" id="3.30.565.10">
    <property type="entry name" value="Histidine kinase-like ATPase, C-terminal domain"/>
    <property type="match status" value="1"/>
</dbReference>
<dbReference type="InterPro" id="IPR050428">
    <property type="entry name" value="TCS_sensor_his_kinase"/>
</dbReference>
<keyword evidence="8 10" id="KW-1133">Transmembrane helix</keyword>
<dbReference type="PANTHER" id="PTHR45436">
    <property type="entry name" value="SENSOR HISTIDINE KINASE YKOH"/>
    <property type="match status" value="1"/>
</dbReference>
<dbReference type="Gene3D" id="6.10.340.10">
    <property type="match status" value="1"/>
</dbReference>
<dbReference type="InterPro" id="IPR036890">
    <property type="entry name" value="HATPase_C_sf"/>
</dbReference>
<dbReference type="Pfam" id="PF02518">
    <property type="entry name" value="HATPase_c"/>
    <property type="match status" value="1"/>
</dbReference>
<feature type="transmembrane region" description="Helical" evidence="10">
    <location>
        <begin position="425"/>
        <end position="446"/>
    </location>
</feature>
<dbReference type="Gene3D" id="2.60.40.1190">
    <property type="match status" value="1"/>
</dbReference>
<feature type="domain" description="Histidine kinase" evidence="11">
    <location>
        <begin position="505"/>
        <end position="721"/>
    </location>
</feature>
<dbReference type="SUPFAM" id="SSF47384">
    <property type="entry name" value="Homodimeric domain of signal transducing histidine kinase"/>
    <property type="match status" value="1"/>
</dbReference>
<keyword evidence="9" id="KW-0902">Two-component regulatory system</keyword>
<evidence type="ECO:0000256" key="9">
    <source>
        <dbReference type="ARBA" id="ARBA00023012"/>
    </source>
</evidence>
<evidence type="ECO:0000313" key="14">
    <source>
        <dbReference type="Proteomes" id="UP001161422"/>
    </source>
</evidence>
<dbReference type="GO" id="GO:0016020">
    <property type="term" value="C:membrane"/>
    <property type="evidence" value="ECO:0007669"/>
    <property type="project" value="UniProtKB-SubCell"/>
</dbReference>
<protein>
    <recommendedName>
        <fullName evidence="3">histidine kinase</fullName>
        <ecNumber evidence="3">2.7.13.3</ecNumber>
    </recommendedName>
</protein>
<organism evidence="13 14">
    <name type="scientific">Paraferrimonas sedimenticola</name>
    <dbReference type="NCBI Taxonomy" id="375674"/>
    <lineage>
        <taxon>Bacteria</taxon>
        <taxon>Pseudomonadati</taxon>
        <taxon>Pseudomonadota</taxon>
        <taxon>Gammaproteobacteria</taxon>
        <taxon>Alteromonadales</taxon>
        <taxon>Ferrimonadaceae</taxon>
        <taxon>Paraferrimonas</taxon>
    </lineage>
</organism>
<dbReference type="CDD" id="cd06225">
    <property type="entry name" value="HAMP"/>
    <property type="match status" value="1"/>
</dbReference>
<comment type="subcellular location">
    <subcellularLocation>
        <location evidence="2">Membrane</location>
    </subcellularLocation>
</comment>
<comment type="caution">
    <text evidence="13">The sequence shown here is derived from an EMBL/GenBank/DDBJ whole genome shotgun (WGS) entry which is preliminary data.</text>
</comment>
<evidence type="ECO:0000256" key="10">
    <source>
        <dbReference type="SAM" id="Phobius"/>
    </source>
</evidence>
<evidence type="ECO:0000259" key="12">
    <source>
        <dbReference type="PROSITE" id="PS50885"/>
    </source>
</evidence>
<evidence type="ECO:0000259" key="11">
    <source>
        <dbReference type="PROSITE" id="PS50109"/>
    </source>
</evidence>
<proteinExistence type="predicted"/>
<evidence type="ECO:0000256" key="5">
    <source>
        <dbReference type="ARBA" id="ARBA00022679"/>
    </source>
</evidence>
<keyword evidence="7 13" id="KW-0418">Kinase</keyword>
<dbReference type="PROSITE" id="PS50109">
    <property type="entry name" value="HIS_KIN"/>
    <property type="match status" value="1"/>
</dbReference>
<dbReference type="SUPFAM" id="SSF55874">
    <property type="entry name" value="ATPase domain of HSP90 chaperone/DNA topoisomerase II/histidine kinase"/>
    <property type="match status" value="1"/>
</dbReference>
<reference evidence="13" key="2">
    <citation type="submission" date="2023-01" db="EMBL/GenBank/DDBJ databases">
        <title>Draft genome sequence of Paraferrimonas sedimenticola strain NBRC 101628.</title>
        <authorList>
            <person name="Sun Q."/>
            <person name="Mori K."/>
        </authorList>
    </citation>
    <scope>NUCLEOTIDE SEQUENCE</scope>
    <source>
        <strain evidence="13">NBRC 101628</strain>
    </source>
</reference>
<evidence type="ECO:0000256" key="4">
    <source>
        <dbReference type="ARBA" id="ARBA00022553"/>
    </source>
</evidence>
<dbReference type="InterPro" id="IPR022510">
    <property type="entry name" value="Sortase_His-kinase"/>
</dbReference>
<dbReference type="GO" id="GO:0000155">
    <property type="term" value="F:phosphorelay sensor kinase activity"/>
    <property type="evidence" value="ECO:0007669"/>
    <property type="project" value="InterPro"/>
</dbReference>
<dbReference type="PANTHER" id="PTHR45436:SF5">
    <property type="entry name" value="SENSOR HISTIDINE KINASE TRCS"/>
    <property type="match status" value="1"/>
</dbReference>
<gene>
    <name evidence="13" type="ORF">GCM10007895_32210</name>
</gene>
<dbReference type="Gene3D" id="1.10.287.130">
    <property type="match status" value="1"/>
</dbReference>
<evidence type="ECO:0000256" key="1">
    <source>
        <dbReference type="ARBA" id="ARBA00000085"/>
    </source>
</evidence>
<keyword evidence="4" id="KW-0597">Phosphoprotein</keyword>
<dbReference type="CDD" id="cd09622">
    <property type="entry name" value="CBM9_like_HisKa"/>
    <property type="match status" value="1"/>
</dbReference>